<dbReference type="EMBL" id="RXIC02000025">
    <property type="protein sequence ID" value="KAB1206475.1"/>
    <property type="molecule type" value="Genomic_DNA"/>
</dbReference>
<dbReference type="OrthoDB" id="1921870at2759"/>
<accession>A0A6A1V1E2</accession>
<proteinExistence type="predicted"/>
<name>A0A6A1V1E2_9ROSI</name>
<evidence type="ECO:0000313" key="1">
    <source>
        <dbReference type="EMBL" id="KAB1206475.1"/>
    </source>
</evidence>
<sequence>MTVVETMMMARRTYHNRMHSYFKKFPTKETALLKLHPDTTEEQWKELCDLFTSKAFMKNPDRDEINPAKLYKKHYTNKNDVWTSEGAKEIYRQCESEGKTYTEIEVYSEILGKNWDMFAD</sequence>
<gene>
    <name evidence="1" type="ORF">CJ030_MR7G000069</name>
</gene>
<protein>
    <submittedName>
        <fullName evidence="1">Uncharacterized protein</fullName>
    </submittedName>
</protein>
<keyword evidence="2" id="KW-1185">Reference proteome</keyword>
<evidence type="ECO:0000313" key="2">
    <source>
        <dbReference type="Proteomes" id="UP000516437"/>
    </source>
</evidence>
<comment type="caution">
    <text evidence="1">The sequence shown here is derived from an EMBL/GenBank/DDBJ whole genome shotgun (WGS) entry which is preliminary data.</text>
</comment>
<organism evidence="1 2">
    <name type="scientific">Morella rubra</name>
    <name type="common">Chinese bayberry</name>
    <dbReference type="NCBI Taxonomy" id="262757"/>
    <lineage>
        <taxon>Eukaryota</taxon>
        <taxon>Viridiplantae</taxon>
        <taxon>Streptophyta</taxon>
        <taxon>Embryophyta</taxon>
        <taxon>Tracheophyta</taxon>
        <taxon>Spermatophyta</taxon>
        <taxon>Magnoliopsida</taxon>
        <taxon>eudicotyledons</taxon>
        <taxon>Gunneridae</taxon>
        <taxon>Pentapetalae</taxon>
        <taxon>rosids</taxon>
        <taxon>fabids</taxon>
        <taxon>Fagales</taxon>
        <taxon>Myricaceae</taxon>
        <taxon>Morella</taxon>
    </lineage>
</organism>
<dbReference type="AlphaFoldDB" id="A0A6A1V1E2"/>
<reference evidence="1 2" key="1">
    <citation type="journal article" date="2019" name="Plant Biotechnol. J.">
        <title>The red bayberry genome and genetic basis of sex determination.</title>
        <authorList>
            <person name="Jia H.M."/>
            <person name="Jia H.J."/>
            <person name="Cai Q.L."/>
            <person name="Wang Y."/>
            <person name="Zhao H.B."/>
            <person name="Yang W.F."/>
            <person name="Wang G.Y."/>
            <person name="Li Y.H."/>
            <person name="Zhan D.L."/>
            <person name="Shen Y.T."/>
            <person name="Niu Q.F."/>
            <person name="Chang L."/>
            <person name="Qiu J."/>
            <person name="Zhao L."/>
            <person name="Xie H.B."/>
            <person name="Fu W.Y."/>
            <person name="Jin J."/>
            <person name="Li X.W."/>
            <person name="Jiao Y."/>
            <person name="Zhou C.C."/>
            <person name="Tu T."/>
            <person name="Chai C.Y."/>
            <person name="Gao J.L."/>
            <person name="Fan L.J."/>
            <person name="van de Weg E."/>
            <person name="Wang J.Y."/>
            <person name="Gao Z.S."/>
        </authorList>
    </citation>
    <scope>NUCLEOTIDE SEQUENCE [LARGE SCALE GENOMIC DNA]</scope>
    <source>
        <tissue evidence="1">Leaves</tissue>
    </source>
</reference>
<dbReference type="Proteomes" id="UP000516437">
    <property type="component" value="Chromosome 7"/>
</dbReference>